<organism evidence="6 7">
    <name type="scientific">Lucilia cuprina</name>
    <name type="common">Green bottle fly</name>
    <name type="synonym">Australian sheep blowfly</name>
    <dbReference type="NCBI Taxonomy" id="7375"/>
    <lineage>
        <taxon>Eukaryota</taxon>
        <taxon>Metazoa</taxon>
        <taxon>Ecdysozoa</taxon>
        <taxon>Arthropoda</taxon>
        <taxon>Hexapoda</taxon>
        <taxon>Insecta</taxon>
        <taxon>Pterygota</taxon>
        <taxon>Neoptera</taxon>
        <taxon>Endopterygota</taxon>
        <taxon>Diptera</taxon>
        <taxon>Brachycera</taxon>
        <taxon>Muscomorpha</taxon>
        <taxon>Oestroidea</taxon>
        <taxon>Calliphoridae</taxon>
        <taxon>Luciliinae</taxon>
        <taxon>Lucilia</taxon>
    </lineage>
</organism>
<dbReference type="InterPro" id="IPR036728">
    <property type="entry name" value="PBP_GOBP_sf"/>
</dbReference>
<dbReference type="InterPro" id="IPR006170">
    <property type="entry name" value="PBP/GOBP"/>
</dbReference>
<evidence type="ECO:0000256" key="3">
    <source>
        <dbReference type="ARBA" id="ARBA00022525"/>
    </source>
</evidence>
<sequence length="134" mass="15436">MKTFVAVLALVACVTATEWTVKSDEQIKQIREECLQENHISPEQLNNINNLEFPNEEPVRQYILCFAVKSGLFCPHQGYHTDRIAQQFKMNMGEEQVKSAADACLAKIPRDNKPNDVYTFEMHKCFLNSIKQRS</sequence>
<dbReference type="AlphaFoldDB" id="A0A0L0CEF7"/>
<evidence type="ECO:0000256" key="1">
    <source>
        <dbReference type="ARBA" id="ARBA00004613"/>
    </source>
</evidence>
<feature type="chain" id="PRO_5005535949" evidence="5">
    <location>
        <begin position="17"/>
        <end position="134"/>
    </location>
</feature>
<dbReference type="CDD" id="cd23992">
    <property type="entry name" value="PBP_GOBP"/>
    <property type="match status" value="1"/>
</dbReference>
<keyword evidence="3" id="KW-0964">Secreted</keyword>
<dbReference type="PANTHER" id="PTHR11857:SF43">
    <property type="entry name" value="GEO07291P1-RELATED"/>
    <property type="match status" value="1"/>
</dbReference>
<gene>
    <name evidence="6" type="ORF">FF38_11682</name>
</gene>
<proteinExistence type="inferred from homology"/>
<comment type="subcellular location">
    <subcellularLocation>
        <location evidence="1">Secreted</location>
    </subcellularLocation>
</comment>
<dbReference type="GO" id="GO:0005615">
    <property type="term" value="C:extracellular space"/>
    <property type="evidence" value="ECO:0007669"/>
    <property type="project" value="TreeGrafter"/>
</dbReference>
<evidence type="ECO:0000313" key="6">
    <source>
        <dbReference type="EMBL" id="KNC30631.1"/>
    </source>
</evidence>
<name>A0A0L0CEF7_LUCCU</name>
<evidence type="ECO:0000256" key="2">
    <source>
        <dbReference type="ARBA" id="ARBA00008098"/>
    </source>
</evidence>
<dbReference type="Pfam" id="PF01395">
    <property type="entry name" value="PBP_GOBP"/>
    <property type="match status" value="1"/>
</dbReference>
<dbReference type="SMART" id="SM00708">
    <property type="entry name" value="PhBP"/>
    <property type="match status" value="1"/>
</dbReference>
<accession>A0A0L0CEF7</accession>
<evidence type="ECO:0000256" key="4">
    <source>
        <dbReference type="ARBA" id="ARBA00022729"/>
    </source>
</evidence>
<protein>
    <submittedName>
        <fullName evidence="6">Uncharacterized protein</fullName>
    </submittedName>
</protein>
<dbReference type="GO" id="GO:0005549">
    <property type="term" value="F:odorant binding"/>
    <property type="evidence" value="ECO:0007669"/>
    <property type="project" value="InterPro"/>
</dbReference>
<evidence type="ECO:0000313" key="7">
    <source>
        <dbReference type="Proteomes" id="UP000037069"/>
    </source>
</evidence>
<dbReference type="SUPFAM" id="SSF47565">
    <property type="entry name" value="Insect pheromone/odorant-binding proteins"/>
    <property type="match status" value="1"/>
</dbReference>
<comment type="similarity">
    <text evidence="2">Belongs to the PBP/GOBP family.</text>
</comment>
<dbReference type="GO" id="GO:0007608">
    <property type="term" value="P:sensory perception of smell"/>
    <property type="evidence" value="ECO:0007669"/>
    <property type="project" value="TreeGrafter"/>
</dbReference>
<evidence type="ECO:0000256" key="5">
    <source>
        <dbReference type="SAM" id="SignalP"/>
    </source>
</evidence>
<dbReference type="OrthoDB" id="8194670at2759"/>
<dbReference type="EMBL" id="JRES01000501">
    <property type="protein sequence ID" value="KNC30631.1"/>
    <property type="molecule type" value="Genomic_DNA"/>
</dbReference>
<reference evidence="6 7" key="1">
    <citation type="journal article" date="2015" name="Nat. Commun.">
        <title>Lucilia cuprina genome unlocks parasitic fly biology to underpin future interventions.</title>
        <authorList>
            <person name="Anstead C.A."/>
            <person name="Korhonen P.K."/>
            <person name="Young N.D."/>
            <person name="Hall R.S."/>
            <person name="Jex A.R."/>
            <person name="Murali S.C."/>
            <person name="Hughes D.S."/>
            <person name="Lee S.F."/>
            <person name="Perry T."/>
            <person name="Stroehlein A.J."/>
            <person name="Ansell B.R."/>
            <person name="Breugelmans B."/>
            <person name="Hofmann A."/>
            <person name="Qu J."/>
            <person name="Dugan S."/>
            <person name="Lee S.L."/>
            <person name="Chao H."/>
            <person name="Dinh H."/>
            <person name="Han Y."/>
            <person name="Doddapaneni H.V."/>
            <person name="Worley K.C."/>
            <person name="Muzny D.M."/>
            <person name="Ioannidis P."/>
            <person name="Waterhouse R.M."/>
            <person name="Zdobnov E.M."/>
            <person name="James P.J."/>
            <person name="Bagnall N.H."/>
            <person name="Kotze A.C."/>
            <person name="Gibbs R.A."/>
            <person name="Richards S."/>
            <person name="Batterham P."/>
            <person name="Gasser R.B."/>
        </authorList>
    </citation>
    <scope>NUCLEOTIDE SEQUENCE [LARGE SCALE GENOMIC DNA]</scope>
    <source>
        <strain evidence="6 7">LS</strain>
        <tissue evidence="6">Full body</tissue>
    </source>
</reference>
<dbReference type="OMA" id="DEEPIRC"/>
<keyword evidence="7" id="KW-1185">Reference proteome</keyword>
<dbReference type="PANTHER" id="PTHR11857">
    <property type="entry name" value="ODORANT BINDING PROTEIN-RELATED"/>
    <property type="match status" value="1"/>
</dbReference>
<keyword evidence="4 5" id="KW-0732">Signal</keyword>
<comment type="caution">
    <text evidence="6">The sequence shown here is derived from an EMBL/GenBank/DDBJ whole genome shotgun (WGS) entry which is preliminary data.</text>
</comment>
<feature type="signal peptide" evidence="5">
    <location>
        <begin position="1"/>
        <end position="16"/>
    </location>
</feature>
<dbReference type="Gene3D" id="1.10.238.20">
    <property type="entry name" value="Pheromone/general odorant binding protein domain"/>
    <property type="match status" value="1"/>
</dbReference>
<dbReference type="Proteomes" id="UP000037069">
    <property type="component" value="Unassembled WGS sequence"/>
</dbReference>